<dbReference type="AlphaFoldDB" id="A0A9X1DDI3"/>
<feature type="signal peptide" evidence="2">
    <location>
        <begin position="1"/>
        <end position="28"/>
    </location>
</feature>
<dbReference type="RefSeq" id="WP_214624162.1">
    <property type="nucleotide sequence ID" value="NZ_JAHGAW010000008.1"/>
</dbReference>
<proteinExistence type="inferred from homology"/>
<evidence type="ECO:0000313" key="3">
    <source>
        <dbReference type="EMBL" id="MBT2187914.1"/>
    </source>
</evidence>
<evidence type="ECO:0000313" key="4">
    <source>
        <dbReference type="Proteomes" id="UP001138757"/>
    </source>
</evidence>
<comment type="caution">
    <text evidence="3">The sequence shown here is derived from an EMBL/GenBank/DDBJ whole genome shotgun (WGS) entry which is preliminary data.</text>
</comment>
<feature type="chain" id="PRO_5040980005" description="Flagellar basal body rod protein" evidence="2">
    <location>
        <begin position="29"/>
        <end position="98"/>
    </location>
</feature>
<evidence type="ECO:0000256" key="1">
    <source>
        <dbReference type="ARBA" id="ARBA00009677"/>
    </source>
</evidence>
<organism evidence="3 4">
    <name type="scientific">Sphingobium nicotianae</name>
    <dbReference type="NCBI Taxonomy" id="2782607"/>
    <lineage>
        <taxon>Bacteria</taxon>
        <taxon>Pseudomonadati</taxon>
        <taxon>Pseudomonadota</taxon>
        <taxon>Alphaproteobacteria</taxon>
        <taxon>Sphingomonadales</taxon>
        <taxon>Sphingomonadaceae</taxon>
        <taxon>Sphingobium</taxon>
    </lineage>
</organism>
<accession>A0A9X1DDI3</accession>
<keyword evidence="4" id="KW-1185">Reference proteome</keyword>
<reference evidence="3" key="1">
    <citation type="submission" date="2021-05" db="EMBL/GenBank/DDBJ databases">
        <title>Genome of Sphingobium sp. strain.</title>
        <authorList>
            <person name="Fan R."/>
        </authorList>
    </citation>
    <scope>NUCLEOTIDE SEQUENCE</scope>
    <source>
        <strain evidence="3">H33</strain>
    </source>
</reference>
<gene>
    <name evidence="3" type="ORF">KK488_13250</name>
</gene>
<dbReference type="InterPro" id="IPR019776">
    <property type="entry name" value="Flagellar_basal_body_rod_CS"/>
</dbReference>
<comment type="similarity">
    <text evidence="1">Belongs to the flagella basal body rod proteins family.</text>
</comment>
<dbReference type="Proteomes" id="UP001138757">
    <property type="component" value="Unassembled WGS sequence"/>
</dbReference>
<dbReference type="EMBL" id="JAHGAW010000008">
    <property type="protein sequence ID" value="MBT2187914.1"/>
    <property type="molecule type" value="Genomic_DNA"/>
</dbReference>
<evidence type="ECO:0000256" key="2">
    <source>
        <dbReference type="SAM" id="SignalP"/>
    </source>
</evidence>
<sequence length="98" mass="9832">MSTIGTSLSGIHASMAQMAASASNVANAASPGYQPVRAVQSETPSGGVSTRIEASGAPQVDLTNEMVSALIAKISSQANVHLLAASHNLSRGLVDRSA</sequence>
<keyword evidence="2" id="KW-0732">Signal</keyword>
<name>A0A9X1DDI3_9SPHN</name>
<evidence type="ECO:0008006" key="5">
    <source>
        <dbReference type="Google" id="ProtNLM"/>
    </source>
</evidence>
<dbReference type="PROSITE" id="PS00588">
    <property type="entry name" value="FLAGELLA_BB_ROD"/>
    <property type="match status" value="1"/>
</dbReference>
<protein>
    <recommendedName>
        <fullName evidence="5">Flagellar basal body rod protein</fullName>
    </recommendedName>
</protein>